<dbReference type="Proteomes" id="UP000016935">
    <property type="component" value="Unassembled WGS sequence"/>
</dbReference>
<accession>R0J5J7</accession>
<dbReference type="AlphaFoldDB" id="R0J5J7"/>
<protein>
    <submittedName>
        <fullName evidence="1">Uncharacterized protein</fullName>
    </submittedName>
</protein>
<gene>
    <name evidence="1" type="ORF">SETTUDRAFT_153136</name>
</gene>
<dbReference type="EMBL" id="KB908481">
    <property type="protein sequence ID" value="EOA92165.1"/>
    <property type="molecule type" value="Genomic_DNA"/>
</dbReference>
<dbReference type="RefSeq" id="XP_008021073.1">
    <property type="nucleotide sequence ID" value="XM_008022882.1"/>
</dbReference>
<evidence type="ECO:0000313" key="2">
    <source>
        <dbReference type="Proteomes" id="UP000016935"/>
    </source>
</evidence>
<dbReference type="GeneID" id="19397265"/>
<proteinExistence type="predicted"/>
<sequence length="229" mass="25227">MALQGSSQRHVCVCVCVCVQSGCVGMARLCEGGRAMFSDGEPCQAWWFAFYARSRGVRVCGRFAMDPCQSQCQRPPRGGPETRVMCGLWTVVVLCPGGLYGVRGIDAHARATILEENGSVASRRVQGKEPEIFRVLLLGGMMSCSGYSTEKETLRSLEVEARRRCRRCCPLLSTIAAKPCWLLRRTPLRQIGHKGKCRLSWASLYNPKDLADWTPCVGAAKTLSQCLCL</sequence>
<keyword evidence="2" id="KW-1185">Reference proteome</keyword>
<name>R0J5J7_EXST2</name>
<reference evidence="1 2" key="1">
    <citation type="journal article" date="2012" name="PLoS Pathog.">
        <title>Diverse lifestyles and strategies of plant pathogenesis encoded in the genomes of eighteen Dothideomycetes fungi.</title>
        <authorList>
            <person name="Ohm R.A."/>
            <person name="Feau N."/>
            <person name="Henrissat B."/>
            <person name="Schoch C.L."/>
            <person name="Horwitz B.A."/>
            <person name="Barry K.W."/>
            <person name="Condon B.J."/>
            <person name="Copeland A.C."/>
            <person name="Dhillon B."/>
            <person name="Glaser F."/>
            <person name="Hesse C.N."/>
            <person name="Kosti I."/>
            <person name="LaButti K."/>
            <person name="Lindquist E.A."/>
            <person name="Lucas S."/>
            <person name="Salamov A.A."/>
            <person name="Bradshaw R.E."/>
            <person name="Ciuffetti L."/>
            <person name="Hamelin R.C."/>
            <person name="Kema G.H.J."/>
            <person name="Lawrence C."/>
            <person name="Scott J.A."/>
            <person name="Spatafora J.W."/>
            <person name="Turgeon B.G."/>
            <person name="de Wit P.J.G.M."/>
            <person name="Zhong S."/>
            <person name="Goodwin S.B."/>
            <person name="Grigoriev I.V."/>
        </authorList>
    </citation>
    <scope>NUCLEOTIDE SEQUENCE [LARGE SCALE GENOMIC DNA]</scope>
    <source>
        <strain evidence="2">28A</strain>
    </source>
</reference>
<dbReference type="HOGENOM" id="CLU_1210438_0_0_1"/>
<reference evidence="1 2" key="2">
    <citation type="journal article" date="2013" name="PLoS Genet.">
        <title>Comparative genome structure, secondary metabolite, and effector coding capacity across Cochliobolus pathogens.</title>
        <authorList>
            <person name="Condon B.J."/>
            <person name="Leng Y."/>
            <person name="Wu D."/>
            <person name="Bushley K.E."/>
            <person name="Ohm R.A."/>
            <person name="Otillar R."/>
            <person name="Martin J."/>
            <person name="Schackwitz W."/>
            <person name="Grimwood J."/>
            <person name="MohdZainudin N."/>
            <person name="Xue C."/>
            <person name="Wang R."/>
            <person name="Manning V.A."/>
            <person name="Dhillon B."/>
            <person name="Tu Z.J."/>
            <person name="Steffenson B.J."/>
            <person name="Salamov A."/>
            <person name="Sun H."/>
            <person name="Lowry S."/>
            <person name="LaButti K."/>
            <person name="Han J."/>
            <person name="Copeland A."/>
            <person name="Lindquist E."/>
            <person name="Barry K."/>
            <person name="Schmutz J."/>
            <person name="Baker S.E."/>
            <person name="Ciuffetti L.M."/>
            <person name="Grigoriev I.V."/>
            <person name="Zhong S."/>
            <person name="Turgeon B.G."/>
        </authorList>
    </citation>
    <scope>NUCLEOTIDE SEQUENCE [LARGE SCALE GENOMIC DNA]</scope>
    <source>
        <strain evidence="2">28A</strain>
    </source>
</reference>
<organism evidence="1 2">
    <name type="scientific">Exserohilum turcicum (strain 28A)</name>
    <name type="common">Northern leaf blight fungus</name>
    <name type="synonym">Setosphaeria turcica</name>
    <dbReference type="NCBI Taxonomy" id="671987"/>
    <lineage>
        <taxon>Eukaryota</taxon>
        <taxon>Fungi</taxon>
        <taxon>Dikarya</taxon>
        <taxon>Ascomycota</taxon>
        <taxon>Pezizomycotina</taxon>
        <taxon>Dothideomycetes</taxon>
        <taxon>Pleosporomycetidae</taxon>
        <taxon>Pleosporales</taxon>
        <taxon>Pleosporineae</taxon>
        <taxon>Pleosporaceae</taxon>
        <taxon>Exserohilum</taxon>
    </lineage>
</organism>
<evidence type="ECO:0000313" key="1">
    <source>
        <dbReference type="EMBL" id="EOA92165.1"/>
    </source>
</evidence>